<feature type="domain" description="CBS" evidence="3">
    <location>
        <begin position="96"/>
        <end position="153"/>
    </location>
</feature>
<dbReference type="Pfam" id="PF00571">
    <property type="entry name" value="CBS"/>
    <property type="match status" value="2"/>
</dbReference>
<evidence type="ECO:0000256" key="2">
    <source>
        <dbReference type="PROSITE-ProRule" id="PRU00703"/>
    </source>
</evidence>
<dbReference type="Proteomes" id="UP000295132">
    <property type="component" value="Unassembled WGS sequence"/>
</dbReference>
<dbReference type="SUPFAM" id="SSF54631">
    <property type="entry name" value="CBS-domain pair"/>
    <property type="match status" value="1"/>
</dbReference>
<dbReference type="SMART" id="SM00116">
    <property type="entry name" value="CBS"/>
    <property type="match status" value="2"/>
</dbReference>
<dbReference type="PROSITE" id="PS51371">
    <property type="entry name" value="CBS"/>
    <property type="match status" value="2"/>
</dbReference>
<keyword evidence="7" id="KW-1185">Reference proteome</keyword>
<evidence type="ECO:0000313" key="6">
    <source>
        <dbReference type="Proteomes" id="UP000295132"/>
    </source>
</evidence>
<dbReference type="Proteomes" id="UP001178888">
    <property type="component" value="Unassembled WGS sequence"/>
</dbReference>
<dbReference type="EMBL" id="JAVGVR010000001">
    <property type="protein sequence ID" value="MDQ6597454.1"/>
    <property type="molecule type" value="Genomic_DNA"/>
</dbReference>
<evidence type="ECO:0000256" key="1">
    <source>
        <dbReference type="ARBA" id="ARBA00023122"/>
    </source>
</evidence>
<dbReference type="PANTHER" id="PTHR43080:SF2">
    <property type="entry name" value="CBS DOMAIN-CONTAINING PROTEIN"/>
    <property type="match status" value="1"/>
</dbReference>
<reference evidence="4" key="2">
    <citation type="submission" date="2023-08" db="EMBL/GenBank/DDBJ databases">
        <title>Nitrogen cycling bacteria in agricultural field soils.</title>
        <authorList>
            <person name="Jang J."/>
        </authorList>
    </citation>
    <scope>NUCLEOTIDE SEQUENCE</scope>
    <source>
        <strain evidence="4">PS3-36</strain>
    </source>
</reference>
<dbReference type="InterPro" id="IPR046342">
    <property type="entry name" value="CBS_dom_sf"/>
</dbReference>
<feature type="domain" description="CBS" evidence="3">
    <location>
        <begin position="7"/>
        <end position="67"/>
    </location>
</feature>
<sequence length="155" mass="17579">MKVKDFMITSVIAASPDATIKDVMKIMVERKIGGVPIMDKEGKLQGIVTDGDILRAIQPVDRRINDYFSFISYHWEQNLESKIKEMANLKIIKIAKTHGLVTVSPEDDVKQVVQLLAKHHFKKLPVIDQYSHVLGVISRGDMIRCVQNTVFDKMS</sequence>
<protein>
    <submittedName>
        <fullName evidence="5">CBS domain-containing protein</fullName>
    </submittedName>
</protein>
<comment type="caution">
    <text evidence="5">The sequence shown here is derived from an EMBL/GenBank/DDBJ whole genome shotgun (WGS) entry which is preliminary data.</text>
</comment>
<evidence type="ECO:0000259" key="3">
    <source>
        <dbReference type="PROSITE" id="PS51371"/>
    </source>
</evidence>
<evidence type="ECO:0000313" key="4">
    <source>
        <dbReference type="EMBL" id="MDQ6597454.1"/>
    </source>
</evidence>
<dbReference type="Gene3D" id="3.10.580.10">
    <property type="entry name" value="CBS-domain"/>
    <property type="match status" value="1"/>
</dbReference>
<keyword evidence="1 2" id="KW-0129">CBS domain</keyword>
<name>A0A4R5VV94_9BACI</name>
<dbReference type="EMBL" id="SMYO01000003">
    <property type="protein sequence ID" value="TDK63119.1"/>
    <property type="molecule type" value="Genomic_DNA"/>
</dbReference>
<dbReference type="CDD" id="cd04586">
    <property type="entry name" value="CBS_pair_BON_assoc"/>
    <property type="match status" value="1"/>
</dbReference>
<dbReference type="PANTHER" id="PTHR43080">
    <property type="entry name" value="CBS DOMAIN-CONTAINING PROTEIN CBSX3, MITOCHONDRIAL"/>
    <property type="match status" value="1"/>
</dbReference>
<accession>A0A4R5VV94</accession>
<reference evidence="5 6" key="1">
    <citation type="submission" date="2019-03" db="EMBL/GenBank/DDBJ databases">
        <title>Bacillus niacini sp. nov. a Nicotinate-Metabolizing Mesophile Isolated from Soil.</title>
        <authorList>
            <person name="Zhang G."/>
        </authorList>
    </citation>
    <scope>NUCLEOTIDE SEQUENCE [LARGE SCALE GENOMIC DNA]</scope>
    <source>
        <strain evidence="5 6">WN066</strain>
    </source>
</reference>
<evidence type="ECO:0000313" key="5">
    <source>
        <dbReference type="EMBL" id="TDK63119.1"/>
    </source>
</evidence>
<dbReference type="RefSeq" id="WP_133333461.1">
    <property type="nucleotide sequence ID" value="NZ_JAVGVR010000001.1"/>
</dbReference>
<dbReference type="InterPro" id="IPR051257">
    <property type="entry name" value="Diverse_CBS-Domain"/>
</dbReference>
<organism evidence="5 6">
    <name type="scientific">Bacillus salipaludis</name>
    <dbReference type="NCBI Taxonomy" id="2547811"/>
    <lineage>
        <taxon>Bacteria</taxon>
        <taxon>Bacillati</taxon>
        <taxon>Bacillota</taxon>
        <taxon>Bacilli</taxon>
        <taxon>Bacillales</taxon>
        <taxon>Bacillaceae</taxon>
        <taxon>Bacillus</taxon>
    </lineage>
</organism>
<gene>
    <name evidence="5" type="ORF">E2K98_06600</name>
    <name evidence="4" type="ORF">RCG21_13985</name>
</gene>
<dbReference type="AlphaFoldDB" id="A0A4R5VV94"/>
<evidence type="ECO:0000313" key="7">
    <source>
        <dbReference type="Proteomes" id="UP001178888"/>
    </source>
</evidence>
<dbReference type="InterPro" id="IPR000644">
    <property type="entry name" value="CBS_dom"/>
</dbReference>
<proteinExistence type="predicted"/>